<dbReference type="PANTHER" id="PTHR10353:SF122">
    <property type="entry name" value="6-PHOSPHO-BETA-GLUCOSIDASE ASCB-RELATED"/>
    <property type="match status" value="1"/>
</dbReference>
<keyword evidence="1" id="KW-0326">Glycosidase</keyword>
<dbReference type="GO" id="GO:0008422">
    <property type="term" value="F:beta-glucosidase activity"/>
    <property type="evidence" value="ECO:0007669"/>
    <property type="project" value="TreeGrafter"/>
</dbReference>
<dbReference type="PRINTS" id="PR00131">
    <property type="entry name" value="GLHYDRLASE1"/>
</dbReference>
<comment type="similarity">
    <text evidence="2">Belongs to the glycosyl hydrolase 1 family.</text>
</comment>
<dbReference type="EMBL" id="BMFR01000011">
    <property type="protein sequence ID" value="GGG79781.1"/>
    <property type="molecule type" value="Genomic_DNA"/>
</dbReference>
<evidence type="ECO:0000256" key="2">
    <source>
        <dbReference type="RuleBase" id="RU003690"/>
    </source>
</evidence>
<dbReference type="InterPro" id="IPR017853">
    <property type="entry name" value="GH"/>
</dbReference>
<protein>
    <recommendedName>
        <fullName evidence="5">6-phospho-beta-glucosidase</fullName>
    </recommendedName>
</protein>
<evidence type="ECO:0008006" key="5">
    <source>
        <dbReference type="Google" id="ProtNLM"/>
    </source>
</evidence>
<dbReference type="Proteomes" id="UP000622860">
    <property type="component" value="Unassembled WGS sequence"/>
</dbReference>
<reference evidence="3" key="1">
    <citation type="journal article" date="2014" name="Int. J. Syst. Evol. Microbiol.">
        <title>Complete genome sequence of Corynebacterium casei LMG S-19264T (=DSM 44701T), isolated from a smear-ripened cheese.</title>
        <authorList>
            <consortium name="US DOE Joint Genome Institute (JGI-PGF)"/>
            <person name="Walter F."/>
            <person name="Albersmeier A."/>
            <person name="Kalinowski J."/>
            <person name="Ruckert C."/>
        </authorList>
    </citation>
    <scope>NUCLEOTIDE SEQUENCE</scope>
    <source>
        <strain evidence="3">CGMCC 1.12754</strain>
    </source>
</reference>
<dbReference type="Pfam" id="PF00232">
    <property type="entry name" value="Glyco_hydro_1"/>
    <property type="match status" value="1"/>
</dbReference>
<keyword evidence="1" id="KW-0378">Hydrolase</keyword>
<accession>A0A917M5A2</accession>
<dbReference type="InterPro" id="IPR001360">
    <property type="entry name" value="Glyco_hydro_1"/>
</dbReference>
<evidence type="ECO:0000256" key="1">
    <source>
        <dbReference type="ARBA" id="ARBA00023295"/>
    </source>
</evidence>
<dbReference type="GO" id="GO:0016052">
    <property type="term" value="P:carbohydrate catabolic process"/>
    <property type="evidence" value="ECO:0007669"/>
    <property type="project" value="TreeGrafter"/>
</dbReference>
<comment type="caution">
    <text evidence="3">The sequence shown here is derived from an EMBL/GenBank/DDBJ whole genome shotgun (WGS) entry which is preliminary data.</text>
</comment>
<reference evidence="3" key="2">
    <citation type="submission" date="2020-09" db="EMBL/GenBank/DDBJ databases">
        <authorList>
            <person name="Sun Q."/>
            <person name="Zhou Y."/>
        </authorList>
    </citation>
    <scope>NUCLEOTIDE SEQUENCE</scope>
    <source>
        <strain evidence="3">CGMCC 1.12754</strain>
    </source>
</reference>
<proteinExistence type="inferred from homology"/>
<dbReference type="GO" id="GO:0005829">
    <property type="term" value="C:cytosol"/>
    <property type="evidence" value="ECO:0007669"/>
    <property type="project" value="TreeGrafter"/>
</dbReference>
<name>A0A917M5A2_9BACI</name>
<dbReference type="Gene3D" id="3.20.20.80">
    <property type="entry name" value="Glycosidases"/>
    <property type="match status" value="1"/>
</dbReference>
<gene>
    <name evidence="3" type="ORF">GCM10011398_26380</name>
</gene>
<dbReference type="PANTHER" id="PTHR10353">
    <property type="entry name" value="GLYCOSYL HYDROLASE"/>
    <property type="match status" value="1"/>
</dbReference>
<evidence type="ECO:0000313" key="4">
    <source>
        <dbReference type="Proteomes" id="UP000622860"/>
    </source>
</evidence>
<dbReference type="RefSeq" id="WP_188455849.1">
    <property type="nucleotide sequence ID" value="NZ_BMFR01000011.1"/>
</dbReference>
<sequence length="121" mass="13897">MIVGNGYGGHDDYVDGKVIEDPGRVRYLNQHLLNLEEAIKDGCEILGYTWWGPIDIVSAGTGEMRKRYGFIYGDKDNKGNGILDRVKKPSFDWYQKIIETNDAVLHDEEALEDVREKYEEQ</sequence>
<keyword evidence="4" id="KW-1185">Reference proteome</keyword>
<dbReference type="SUPFAM" id="SSF51445">
    <property type="entry name" value="(Trans)glycosidases"/>
    <property type="match status" value="1"/>
</dbReference>
<evidence type="ECO:0000313" key="3">
    <source>
        <dbReference type="EMBL" id="GGG79781.1"/>
    </source>
</evidence>
<dbReference type="AlphaFoldDB" id="A0A917M5A2"/>
<organism evidence="3 4">
    <name type="scientific">Virgibacillus oceani</name>
    <dbReference type="NCBI Taxonomy" id="1479511"/>
    <lineage>
        <taxon>Bacteria</taxon>
        <taxon>Bacillati</taxon>
        <taxon>Bacillota</taxon>
        <taxon>Bacilli</taxon>
        <taxon>Bacillales</taxon>
        <taxon>Bacillaceae</taxon>
        <taxon>Virgibacillus</taxon>
    </lineage>
</organism>